<feature type="compositionally biased region" description="Basic and acidic residues" evidence="1">
    <location>
        <begin position="584"/>
        <end position="596"/>
    </location>
</feature>
<dbReference type="GeneID" id="18165373"/>
<feature type="compositionally biased region" description="Basic and acidic residues" evidence="1">
    <location>
        <begin position="249"/>
        <end position="258"/>
    </location>
</feature>
<feature type="compositionally biased region" description="Polar residues" evidence="1">
    <location>
        <begin position="330"/>
        <end position="341"/>
    </location>
</feature>
<name>G3JA55_CORMM</name>
<dbReference type="OrthoDB" id="5418088at2759"/>
<evidence type="ECO:0000313" key="4">
    <source>
        <dbReference type="Proteomes" id="UP000001610"/>
    </source>
</evidence>
<sequence>MADRHRSYHHARPASTNPSRSSLPAGMVYQPSYADDSYLAAGGSRHPVTTPRGYSSTTTHSGQPATTRTYAVTQDPRSHPRTRDHSHTRRLTMDSVSRPPVIITTIQKDRPHNNSVHSAGVRIGSPVHDDYRGANSQYYAVPASTSPSRSSARPYHGEDHSRRRDRGDSLLSPRDAEIYRQSRPSVTYPSTSRHSAATIDYGDDGYRYTNAGELVQYDLDHSKPSRTQRHDSFSQGYSRPGASYAGNHRRSDGLRYEIGRGSTVPHERSDVRGGPPPFTRGFDKVHRDNAPDQDRQAPPAAPKPPRPISQSETSGDLRDVGETRHRRPVSVSQEPSYWHSSTHTRDDVRDRRGHFRDRSDDRTAGSRRPHSTQFYDDSIPNRGFGIRTSPEGTSDGRRDSRRDGRRGREESRRGDYLASGEELMSEPRKYTQDRMLPHSGESKHTGSDRRDSDRDASNGILEAAGTGLGITVAAAGLVASRKDNEPAGDLYKQEDSTCGPAAGNSDRPKTLELSGSSSTKSSIEATKDRHSPRSEVFREGAEDSIGLSDGGGASLVKYGTPPASDSDDAGRDRMRRRQSPSDFFDPRNTADLRRIQEQLAALKMHDSQQQSKDAAAVEPGRQTRTPSPKKEGTGIPVSNGDDDGYAVGFPAQEKHTRLVSPPRDKRDDKPLKSILKQPSAKFPEEANPVREGVAPHKEDKKLKEVPPGARWTKVNRKVVNSEALTIGQERFEERDDFVIVLRVLSKEEIQAYAAATQVLRERRRNREELERGLERQHHDDDDKPRHHRRPRRHGGDYGDGGDDNVTGSETRDSGKYLDDEGKQKTAHDEGGGSSADQRREVDKDGERARRSRRDDQDGDAVGKRRDRAHDDDRGVDIERRKRAVKDDYNKREPQRSDGDRYYP</sequence>
<feature type="compositionally biased region" description="Basic and acidic residues" evidence="1">
    <location>
        <begin position="682"/>
        <end position="704"/>
    </location>
</feature>
<dbReference type="InParanoid" id="G3JA55"/>
<dbReference type="Pfam" id="PF26118">
    <property type="entry name" value="DUF8035"/>
    <property type="match status" value="1"/>
</dbReference>
<feature type="region of interest" description="Disordered" evidence="1">
    <location>
        <begin position="107"/>
        <end position="129"/>
    </location>
</feature>
<dbReference type="PANTHER" id="PTHR42081:SF2">
    <property type="entry name" value="NIPPED-B-LIKE PROTEIN B"/>
    <property type="match status" value="1"/>
</dbReference>
<feature type="compositionally biased region" description="Basic and acidic residues" evidence="1">
    <location>
        <begin position="221"/>
        <end position="232"/>
    </location>
</feature>
<dbReference type="RefSeq" id="XP_006668561.1">
    <property type="nucleotide sequence ID" value="XM_006668498.1"/>
</dbReference>
<dbReference type="AlphaFoldDB" id="G3JA55"/>
<feature type="region of interest" description="Disordered" evidence="1">
    <location>
        <begin position="485"/>
        <end position="708"/>
    </location>
</feature>
<protein>
    <recommendedName>
        <fullName evidence="2">DUF8035 domain-containing protein</fullName>
    </recommendedName>
</protein>
<feature type="compositionally biased region" description="Basic residues" evidence="1">
    <location>
        <begin position="1"/>
        <end position="12"/>
    </location>
</feature>
<keyword evidence="4" id="KW-1185">Reference proteome</keyword>
<feature type="region of interest" description="Disordered" evidence="1">
    <location>
        <begin position="141"/>
        <end position="205"/>
    </location>
</feature>
<feature type="compositionally biased region" description="Basic and acidic residues" evidence="1">
    <location>
        <begin position="343"/>
        <end position="364"/>
    </location>
</feature>
<feature type="compositionally biased region" description="Basic and acidic residues" evidence="1">
    <location>
        <begin position="394"/>
        <end position="415"/>
    </location>
</feature>
<feature type="compositionally biased region" description="Basic and acidic residues" evidence="1">
    <location>
        <begin position="652"/>
        <end position="671"/>
    </location>
</feature>
<feature type="compositionally biased region" description="Basic and acidic residues" evidence="1">
    <location>
        <begin position="485"/>
        <end position="495"/>
    </location>
</feature>
<feature type="compositionally biased region" description="Low complexity" evidence="1">
    <location>
        <begin position="142"/>
        <end position="154"/>
    </location>
</feature>
<evidence type="ECO:0000313" key="3">
    <source>
        <dbReference type="EMBL" id="EGX95075.1"/>
    </source>
</evidence>
<dbReference type="PANTHER" id="PTHR42081">
    <property type="entry name" value="ZINC FINGER PROTEIN DHHC DOMAIN CONTAINING PROTEIN"/>
    <property type="match status" value="1"/>
</dbReference>
<feature type="compositionally biased region" description="Basic and acidic residues" evidence="1">
    <location>
        <begin position="764"/>
        <end position="784"/>
    </location>
</feature>
<dbReference type="VEuPathDB" id="FungiDB:CCM_03347"/>
<organism evidence="3 4">
    <name type="scientific">Cordyceps militaris (strain CM01)</name>
    <name type="common">Caterpillar fungus</name>
    <dbReference type="NCBI Taxonomy" id="983644"/>
    <lineage>
        <taxon>Eukaryota</taxon>
        <taxon>Fungi</taxon>
        <taxon>Dikarya</taxon>
        <taxon>Ascomycota</taxon>
        <taxon>Pezizomycotina</taxon>
        <taxon>Sordariomycetes</taxon>
        <taxon>Hypocreomycetidae</taxon>
        <taxon>Hypocreales</taxon>
        <taxon>Cordycipitaceae</taxon>
        <taxon>Cordyceps</taxon>
    </lineage>
</organism>
<feature type="compositionally biased region" description="Basic and acidic residues" evidence="1">
    <location>
        <begin position="76"/>
        <end position="85"/>
    </location>
</feature>
<evidence type="ECO:0000256" key="1">
    <source>
        <dbReference type="SAM" id="MobiDB-lite"/>
    </source>
</evidence>
<feature type="compositionally biased region" description="Basic and acidic residues" evidence="1">
    <location>
        <begin position="809"/>
        <end position="903"/>
    </location>
</feature>
<feature type="compositionally biased region" description="Basic and acidic residues" evidence="1">
    <location>
        <begin position="425"/>
        <end position="456"/>
    </location>
</feature>
<feature type="region of interest" description="Disordered" evidence="1">
    <location>
        <begin position="221"/>
        <end position="467"/>
    </location>
</feature>
<dbReference type="eggNOG" id="ENOG502SM5I">
    <property type="taxonomic scope" value="Eukaryota"/>
</dbReference>
<dbReference type="KEGG" id="cmt:CCM_03347"/>
<dbReference type="InterPro" id="IPR058348">
    <property type="entry name" value="DUF8035"/>
</dbReference>
<dbReference type="OMA" id="NYNADQR"/>
<feature type="compositionally biased region" description="Basic and acidic residues" evidence="1">
    <location>
        <begin position="155"/>
        <end position="180"/>
    </location>
</feature>
<dbReference type="STRING" id="983644.G3JA55"/>
<dbReference type="EMBL" id="JH126400">
    <property type="protein sequence ID" value="EGX95075.1"/>
    <property type="molecule type" value="Genomic_DNA"/>
</dbReference>
<reference evidence="3 4" key="1">
    <citation type="journal article" date="2011" name="Genome Biol.">
        <title>Genome sequence of the insect pathogenic fungus Cordyceps militaris, a valued traditional Chinese medicine.</title>
        <authorList>
            <person name="Zheng P."/>
            <person name="Xia Y."/>
            <person name="Xiao G."/>
            <person name="Xiong C."/>
            <person name="Hu X."/>
            <person name="Zhang S."/>
            <person name="Zheng H."/>
            <person name="Huang Y."/>
            <person name="Zhou Y."/>
            <person name="Wang S."/>
            <person name="Zhao G.P."/>
            <person name="Liu X."/>
            <person name="St Leger R.J."/>
            <person name="Wang C."/>
        </authorList>
    </citation>
    <scope>NUCLEOTIDE SEQUENCE [LARGE SCALE GENOMIC DNA]</scope>
    <source>
        <strain evidence="3 4">CM01</strain>
    </source>
</reference>
<feature type="region of interest" description="Disordered" evidence="1">
    <location>
        <begin position="1"/>
        <end position="93"/>
    </location>
</feature>
<feature type="compositionally biased region" description="Basic and acidic residues" evidence="1">
    <location>
        <begin position="281"/>
        <end position="295"/>
    </location>
</feature>
<feature type="compositionally biased region" description="Basic and acidic residues" evidence="1">
    <location>
        <begin position="525"/>
        <end position="541"/>
    </location>
</feature>
<accession>G3JA55</accession>
<feature type="domain" description="DUF8035" evidence="2">
    <location>
        <begin position="709"/>
        <end position="762"/>
    </location>
</feature>
<evidence type="ECO:0000259" key="2">
    <source>
        <dbReference type="Pfam" id="PF26118"/>
    </source>
</evidence>
<feature type="region of interest" description="Disordered" evidence="1">
    <location>
        <begin position="757"/>
        <end position="903"/>
    </location>
</feature>
<gene>
    <name evidence="3" type="ORF">CCM_03347</name>
</gene>
<dbReference type="Proteomes" id="UP000001610">
    <property type="component" value="Unassembled WGS sequence"/>
</dbReference>
<feature type="compositionally biased region" description="Polar residues" evidence="1">
    <location>
        <begin position="182"/>
        <end position="195"/>
    </location>
</feature>
<feature type="compositionally biased region" description="Polar residues" evidence="1">
    <location>
        <begin position="52"/>
        <end position="72"/>
    </location>
</feature>
<dbReference type="HOGENOM" id="CLU_005727_0_0_1"/>
<proteinExistence type="predicted"/>